<evidence type="ECO:0000313" key="4">
    <source>
        <dbReference type="EMBL" id="KAF2703374.1"/>
    </source>
</evidence>
<keyword evidence="5" id="KW-1185">Reference proteome</keyword>
<dbReference type="GO" id="GO:0016423">
    <property type="term" value="F:tRNA (guanine) methyltransferase activity"/>
    <property type="evidence" value="ECO:0007669"/>
    <property type="project" value="InterPro"/>
</dbReference>
<organism evidence="4 5">
    <name type="scientific">Pleomassaria siparia CBS 279.74</name>
    <dbReference type="NCBI Taxonomy" id="1314801"/>
    <lineage>
        <taxon>Eukaryota</taxon>
        <taxon>Fungi</taxon>
        <taxon>Dikarya</taxon>
        <taxon>Ascomycota</taxon>
        <taxon>Pezizomycotina</taxon>
        <taxon>Dothideomycetes</taxon>
        <taxon>Pleosporomycetidae</taxon>
        <taxon>Pleosporales</taxon>
        <taxon>Pleomassariaceae</taxon>
        <taxon>Pleomassaria</taxon>
    </lineage>
</organism>
<dbReference type="InterPro" id="IPR001537">
    <property type="entry name" value="SpoU_MeTrfase"/>
</dbReference>
<dbReference type="GO" id="GO:0030488">
    <property type="term" value="P:tRNA methylation"/>
    <property type="evidence" value="ECO:0007669"/>
    <property type="project" value="InterPro"/>
</dbReference>
<evidence type="ECO:0000313" key="5">
    <source>
        <dbReference type="Proteomes" id="UP000799428"/>
    </source>
</evidence>
<protein>
    <recommendedName>
        <fullName evidence="3">tRNA/rRNA methyltransferase SpoU type domain-containing protein</fullName>
    </recommendedName>
</protein>
<dbReference type="Gene3D" id="3.40.1280.10">
    <property type="match status" value="1"/>
</dbReference>
<dbReference type="GO" id="GO:0003723">
    <property type="term" value="F:RNA binding"/>
    <property type="evidence" value="ECO:0007669"/>
    <property type="project" value="InterPro"/>
</dbReference>
<feature type="domain" description="tRNA/rRNA methyltransferase SpoU type" evidence="3">
    <location>
        <begin position="1097"/>
        <end position="1265"/>
    </location>
</feature>
<dbReference type="InterPro" id="IPR029026">
    <property type="entry name" value="tRNA_m1G_MTases_N"/>
</dbReference>
<dbReference type="Pfam" id="PF00588">
    <property type="entry name" value="SpoU_methylase"/>
    <property type="match status" value="1"/>
</dbReference>
<dbReference type="CDD" id="cd18091">
    <property type="entry name" value="SpoU-like_TRM3-like"/>
    <property type="match status" value="1"/>
</dbReference>
<proteinExistence type="predicted"/>
<evidence type="ECO:0000256" key="1">
    <source>
        <dbReference type="ARBA" id="ARBA00022603"/>
    </source>
</evidence>
<sequence>MDLLDLLDHTAKTRAFETYWAKLQDTSDQSIDLDTLQLCISLLPLAAQVSNRTTSTKAYCRLRNFIIEKIPGEPDDAQRSYRLAKICSSSPNFGWTVFEDMYHHLALIRSTPEKVVEETSLDTVLDTHGNRTSKAVAYLKLLECSYWLPSDQPHYITPALIQVLVDLLGRTTVDDSVHDALSALLTLLKSPVTIMHGHEEVEVDLCPGGHPPNFQQRLIQQQLWTRLRDLPLEYFLSSSSSIFRTWFRWVCLTEASGVEVEAVYEPLYWERLQTGLLNGFGEQRKYCLGILRQSLLVARRDINTPRMTLVFDRSRAYRNQYDKYCTLFEIIVLDRYQNQIQACLPELTTLLGPGSLISSGWQTTLLSAALTSKVQDGTRKLIGTWYIDFVTRRRGAVVNHESFLIGGLLPWATEGSLFTTSLVSSRQSTTCAHGTALADLISTFIICMQDDIDRRRLFTNVLQFVLDKGGRIFQYNVIYVLKGILKGFKTSRSFIGVPELKTLLRVSRLPGLPEIATDLCITYCAEICRIALSENQAHESVPGYDALQIKYLSLQARQSCLLNGNNDHPIAQTIGDGTPTLGQFLKGLNDTRYRKIQDDAFVPACVSLGLILDNGGLEISQHSQLCEALEALWDEAERQDFRRPVVVHVPPLFFHLECIRLCIDCQSKFSESDSANSLVSMLSRIMQQLKKLSERRSYLASVLMTSLRNACLGNPDIINILPFEDFLLNFIERPPIAKTEFLFEVAAAEMLQQLLPHRDYAAYYGRREGYAYAAVVDVLNRLPNRHLNVAENVMQRLLEPWANQKPPIPIISKWKSSLQLQVMLLLTECCITPCNAGAYLESFTAAMMVESWPRYRYLLEWIIARIYYRYPDHAPRMLDTLASLNDGSPMQIASLMKLGVLVAGFLDSEEYALNLMTQLIPFSAHNRVQIRHEAHWSIPIMWNLANDKGWKTIIDNPAFRALNGFVVSLDRFSVPSSSIRTLKLDTVADYTISDIFQGQYLTVETPDPVLFMHSDILHLYTDDREAALNFPVSRVPLGDPKTNVDIPILLKASTIIDTEGVSGTAPTTFQTKSGFDFDSLLSIPGPPSVQHQRPASVILVASLIDNPTNLGGLSRISESFGLETLYIADARHVAHKDFKATSVTSEKHLPIKELKMPDVPSKLMEWKRDGWTVVGVEQTDRSGILGTEPASVAANAAAGSAGARLASKGKGGDGTLPKKCVLVLGSEKGGISAEVLAVVDRCVEIRTTGVTRSLNVQTAGGIAVYEWWREWGGQP</sequence>
<reference evidence="4" key="1">
    <citation type="journal article" date="2020" name="Stud. Mycol.">
        <title>101 Dothideomycetes genomes: a test case for predicting lifestyles and emergence of pathogens.</title>
        <authorList>
            <person name="Haridas S."/>
            <person name="Albert R."/>
            <person name="Binder M."/>
            <person name="Bloem J."/>
            <person name="Labutti K."/>
            <person name="Salamov A."/>
            <person name="Andreopoulos B."/>
            <person name="Baker S."/>
            <person name="Barry K."/>
            <person name="Bills G."/>
            <person name="Bluhm B."/>
            <person name="Cannon C."/>
            <person name="Castanera R."/>
            <person name="Culley D."/>
            <person name="Daum C."/>
            <person name="Ezra D."/>
            <person name="Gonzalez J."/>
            <person name="Henrissat B."/>
            <person name="Kuo A."/>
            <person name="Liang C."/>
            <person name="Lipzen A."/>
            <person name="Lutzoni F."/>
            <person name="Magnuson J."/>
            <person name="Mondo S."/>
            <person name="Nolan M."/>
            <person name="Ohm R."/>
            <person name="Pangilinan J."/>
            <person name="Park H.-J."/>
            <person name="Ramirez L."/>
            <person name="Alfaro M."/>
            <person name="Sun H."/>
            <person name="Tritt A."/>
            <person name="Yoshinaga Y."/>
            <person name="Zwiers L.-H."/>
            <person name="Turgeon B."/>
            <person name="Goodwin S."/>
            <person name="Spatafora J."/>
            <person name="Crous P."/>
            <person name="Grigoriev I."/>
        </authorList>
    </citation>
    <scope>NUCLEOTIDE SEQUENCE</scope>
    <source>
        <strain evidence="4">CBS 279.74</strain>
    </source>
</reference>
<dbReference type="InterPro" id="IPR045330">
    <property type="entry name" value="TRM3/TARBP1"/>
</dbReference>
<dbReference type="InterPro" id="IPR029028">
    <property type="entry name" value="Alpha/beta_knot_MTases"/>
</dbReference>
<gene>
    <name evidence="4" type="ORF">K504DRAFT_392203</name>
</gene>
<dbReference type="AlphaFoldDB" id="A0A6G1JRY4"/>
<evidence type="ECO:0000256" key="2">
    <source>
        <dbReference type="ARBA" id="ARBA00022679"/>
    </source>
</evidence>
<dbReference type="OrthoDB" id="241340at2759"/>
<dbReference type="PANTHER" id="PTHR12029:SF11">
    <property type="entry name" value="METHYLTRANSFERASE TARBP1-RELATED"/>
    <property type="match status" value="1"/>
</dbReference>
<dbReference type="EMBL" id="MU005787">
    <property type="protein sequence ID" value="KAF2703374.1"/>
    <property type="molecule type" value="Genomic_DNA"/>
</dbReference>
<keyword evidence="2" id="KW-0808">Transferase</keyword>
<accession>A0A6G1JRY4</accession>
<dbReference type="Proteomes" id="UP000799428">
    <property type="component" value="Unassembled WGS sequence"/>
</dbReference>
<evidence type="ECO:0000259" key="3">
    <source>
        <dbReference type="Pfam" id="PF00588"/>
    </source>
</evidence>
<dbReference type="SUPFAM" id="SSF75217">
    <property type="entry name" value="alpha/beta knot"/>
    <property type="match status" value="1"/>
</dbReference>
<dbReference type="PANTHER" id="PTHR12029">
    <property type="entry name" value="RNA METHYLTRANSFERASE"/>
    <property type="match status" value="1"/>
</dbReference>
<keyword evidence="1" id="KW-0489">Methyltransferase</keyword>
<dbReference type="InterPro" id="IPR044748">
    <property type="entry name" value="Trm3/TARBP1_C"/>
</dbReference>
<name>A0A6G1JRY4_9PLEO</name>